<dbReference type="EMBL" id="CM000585">
    <property type="protein sequence ID" value="EWG47551.1"/>
    <property type="molecule type" value="Genomic_DNA"/>
</dbReference>
<accession>W7M979</accession>
<sequence length="158" mass="18115">MANDDDKQKQVQEHLWYPYARIATQRLQTPPRVGPVIPMGNGMIERLHCTTHEPERWPAGEKSAWCGLPATRRRIRTAKPSPSRWMSWSKTKNPDRAVHIQGESDVTPRSGEPVVVEFQSDLIFTAKLHPRSRTAGKDEVKWKIEYDEEALLGSDDML</sequence>
<feature type="region of interest" description="Disordered" evidence="1">
    <location>
        <begin position="77"/>
        <end position="96"/>
    </location>
</feature>
<reference evidence="2 3" key="1">
    <citation type="journal article" date="2010" name="Nature">
        <title>Comparative genomics reveals mobile pathogenicity chromosomes in Fusarium.</title>
        <authorList>
            <person name="Ma L.J."/>
            <person name="van der Does H.C."/>
            <person name="Borkovich K.A."/>
            <person name="Coleman J.J."/>
            <person name="Daboussi M.J."/>
            <person name="Di Pietro A."/>
            <person name="Dufresne M."/>
            <person name="Freitag M."/>
            <person name="Grabherr M."/>
            <person name="Henrissat B."/>
            <person name="Houterman P.M."/>
            <person name="Kang S."/>
            <person name="Shim W.B."/>
            <person name="Woloshuk C."/>
            <person name="Xie X."/>
            <person name="Xu J.R."/>
            <person name="Antoniw J."/>
            <person name="Baker S.E."/>
            <person name="Bluhm B.H."/>
            <person name="Breakspear A."/>
            <person name="Brown D.W."/>
            <person name="Butchko R.A."/>
            <person name="Chapman S."/>
            <person name="Coulson R."/>
            <person name="Coutinho P.M."/>
            <person name="Danchin E.G."/>
            <person name="Diener A."/>
            <person name="Gale L.R."/>
            <person name="Gardiner D.M."/>
            <person name="Goff S."/>
            <person name="Hammond-Kosack K.E."/>
            <person name="Hilburn K."/>
            <person name="Hua-Van A."/>
            <person name="Jonkers W."/>
            <person name="Kazan K."/>
            <person name="Kodira C.D."/>
            <person name="Koehrsen M."/>
            <person name="Kumar L."/>
            <person name="Lee Y.H."/>
            <person name="Li L."/>
            <person name="Manners J.M."/>
            <person name="Miranda-Saavedra D."/>
            <person name="Mukherjee M."/>
            <person name="Park G."/>
            <person name="Park J."/>
            <person name="Park S.Y."/>
            <person name="Proctor R.H."/>
            <person name="Regev A."/>
            <person name="Ruiz-Roldan M.C."/>
            <person name="Sain D."/>
            <person name="Sakthikumar S."/>
            <person name="Sykes S."/>
            <person name="Schwartz D.C."/>
            <person name="Turgeon B.G."/>
            <person name="Wapinski I."/>
            <person name="Yoder O."/>
            <person name="Young S."/>
            <person name="Zeng Q."/>
            <person name="Zhou S."/>
            <person name="Galagan J."/>
            <person name="Cuomo C.A."/>
            <person name="Kistler H.C."/>
            <person name="Rep M."/>
        </authorList>
    </citation>
    <scope>NUCLEOTIDE SEQUENCE [LARGE SCALE GENOMIC DNA]</scope>
    <source>
        <strain evidence="3">M3125 / FGSC 7600</strain>
    </source>
</reference>
<keyword evidence="3" id="KW-1185">Reference proteome</keyword>
<protein>
    <submittedName>
        <fullName evidence="2">Uncharacterized protein</fullName>
    </submittedName>
</protein>
<evidence type="ECO:0000313" key="2">
    <source>
        <dbReference type="EMBL" id="EWG47551.1"/>
    </source>
</evidence>
<name>W7M979_GIBM7</name>
<gene>
    <name evidence="2" type="ORF">FVEG_07623</name>
</gene>
<dbReference type="GeneID" id="30065405"/>
<dbReference type="VEuPathDB" id="FungiDB:FVEG_07623"/>
<dbReference type="KEGG" id="fvr:FVEG_07623"/>
<organism evidence="2 3">
    <name type="scientific">Gibberella moniliformis (strain M3125 / FGSC 7600)</name>
    <name type="common">Maize ear and stalk rot fungus</name>
    <name type="synonym">Fusarium verticillioides</name>
    <dbReference type="NCBI Taxonomy" id="334819"/>
    <lineage>
        <taxon>Eukaryota</taxon>
        <taxon>Fungi</taxon>
        <taxon>Dikarya</taxon>
        <taxon>Ascomycota</taxon>
        <taxon>Pezizomycotina</taxon>
        <taxon>Sordariomycetes</taxon>
        <taxon>Hypocreomycetidae</taxon>
        <taxon>Hypocreales</taxon>
        <taxon>Nectriaceae</taxon>
        <taxon>Fusarium</taxon>
        <taxon>Fusarium fujikuroi species complex</taxon>
    </lineage>
</organism>
<dbReference type="EMBL" id="DS022250">
    <property type="protein sequence ID" value="EWG47551.1"/>
    <property type="molecule type" value="Genomic_DNA"/>
</dbReference>
<dbReference type="AlphaFoldDB" id="W7M979"/>
<evidence type="ECO:0000313" key="3">
    <source>
        <dbReference type="Proteomes" id="UP000009096"/>
    </source>
</evidence>
<dbReference type="RefSeq" id="XP_018753742.1">
    <property type="nucleotide sequence ID" value="XM_018896298.1"/>
</dbReference>
<evidence type="ECO:0000256" key="1">
    <source>
        <dbReference type="SAM" id="MobiDB-lite"/>
    </source>
</evidence>
<dbReference type="Proteomes" id="UP000009096">
    <property type="component" value="Chromosome 8"/>
</dbReference>
<proteinExistence type="predicted"/>